<dbReference type="GO" id="GO:0005524">
    <property type="term" value="F:ATP binding"/>
    <property type="evidence" value="ECO:0007669"/>
    <property type="project" value="UniProtKB-KW"/>
</dbReference>
<dbReference type="PROSITE" id="PS00039">
    <property type="entry name" value="DEAD_ATP_HELICASE"/>
    <property type="match status" value="1"/>
</dbReference>
<reference evidence="11 12" key="1">
    <citation type="journal article" date="2019" name="Int. J. Syst. Evol. Microbiol.">
        <title>Limnobaculum parvum gen. nov., sp. nov., isolated from a freshwater lake.</title>
        <authorList>
            <person name="Baek C."/>
            <person name="Shin S.K."/>
            <person name="Yi H."/>
        </authorList>
    </citation>
    <scope>NUCLEOTIDE SEQUENCE [LARGE SCALE GENOMIC DNA]</scope>
    <source>
        <strain evidence="11 12">HYN0051</strain>
    </source>
</reference>
<dbReference type="EMBL" id="CP029185">
    <property type="protein sequence ID" value="AWH87423.1"/>
    <property type="molecule type" value="Genomic_DNA"/>
</dbReference>
<dbReference type="Pfam" id="PF00270">
    <property type="entry name" value="DEAD"/>
    <property type="match status" value="1"/>
</dbReference>
<dbReference type="PANTHER" id="PTHR47959">
    <property type="entry name" value="ATP-DEPENDENT RNA HELICASE RHLE-RELATED"/>
    <property type="match status" value="1"/>
</dbReference>
<accession>A0A2Y9TUT0</accession>
<evidence type="ECO:0000259" key="9">
    <source>
        <dbReference type="PROSITE" id="PS51194"/>
    </source>
</evidence>
<keyword evidence="3 7" id="KW-0347">Helicase</keyword>
<feature type="domain" description="Helicase C-terminal" evidence="9">
    <location>
        <begin position="233"/>
        <end position="390"/>
    </location>
</feature>
<evidence type="ECO:0000259" key="10">
    <source>
        <dbReference type="PROSITE" id="PS51195"/>
    </source>
</evidence>
<evidence type="ECO:0000313" key="11">
    <source>
        <dbReference type="EMBL" id="AWH87423.1"/>
    </source>
</evidence>
<dbReference type="InterPro" id="IPR005580">
    <property type="entry name" value="DbpA/CsdA_RNA-bd_dom"/>
</dbReference>
<dbReference type="NCBIfam" id="NF008744">
    <property type="entry name" value="PRK11776.1"/>
    <property type="match status" value="1"/>
</dbReference>
<keyword evidence="1 7" id="KW-0547">Nucleotide-binding</keyword>
<dbReference type="OrthoDB" id="9805696at2"/>
<dbReference type="CDD" id="cd18787">
    <property type="entry name" value="SF2_C_DEAD"/>
    <property type="match status" value="1"/>
</dbReference>
<dbReference type="PANTHER" id="PTHR47959:SF1">
    <property type="entry name" value="ATP-DEPENDENT RNA HELICASE DBPA"/>
    <property type="match status" value="1"/>
</dbReference>
<dbReference type="InterPro" id="IPR001650">
    <property type="entry name" value="Helicase_C-like"/>
</dbReference>
<feature type="domain" description="Helicase ATP-binding" evidence="8">
    <location>
        <begin position="36"/>
        <end position="207"/>
    </location>
</feature>
<dbReference type="FunFam" id="3.30.70.330:FF:000254">
    <property type="entry name" value="ATP-dependent RNA helicase DbpA"/>
    <property type="match status" value="1"/>
</dbReference>
<dbReference type="GO" id="GO:0005829">
    <property type="term" value="C:cytosol"/>
    <property type="evidence" value="ECO:0007669"/>
    <property type="project" value="TreeGrafter"/>
</dbReference>
<organism evidence="11 12">
    <name type="scientific">Limnobaculum parvum</name>
    <dbReference type="NCBI Taxonomy" id="2172103"/>
    <lineage>
        <taxon>Bacteria</taxon>
        <taxon>Pseudomonadati</taxon>
        <taxon>Pseudomonadota</taxon>
        <taxon>Gammaproteobacteria</taxon>
        <taxon>Enterobacterales</taxon>
        <taxon>Budviciaceae</taxon>
        <taxon>Limnobaculum</taxon>
    </lineage>
</organism>
<dbReference type="InterPro" id="IPR012677">
    <property type="entry name" value="Nucleotide-bd_a/b_plait_sf"/>
</dbReference>
<dbReference type="SMART" id="SM00490">
    <property type="entry name" value="HELICc"/>
    <property type="match status" value="1"/>
</dbReference>
<keyword evidence="2 7" id="KW-0378">Hydrolase</keyword>
<dbReference type="PROSITE" id="PS51192">
    <property type="entry name" value="HELICASE_ATP_BIND_1"/>
    <property type="match status" value="1"/>
</dbReference>
<proteinExistence type="inferred from homology"/>
<name>A0A2Y9TUT0_9GAMM</name>
<evidence type="ECO:0000313" key="12">
    <source>
        <dbReference type="Proteomes" id="UP000244908"/>
    </source>
</evidence>
<dbReference type="Proteomes" id="UP000244908">
    <property type="component" value="Chromosome"/>
</dbReference>
<dbReference type="InterPro" id="IPR044742">
    <property type="entry name" value="DEAD/DEAH_RhlB"/>
</dbReference>
<feature type="short sequence motif" description="Q motif" evidence="6">
    <location>
        <begin position="5"/>
        <end position="33"/>
    </location>
</feature>
<evidence type="ECO:0000256" key="5">
    <source>
        <dbReference type="ARBA" id="ARBA00038437"/>
    </source>
</evidence>
<dbReference type="PROSITE" id="PS51194">
    <property type="entry name" value="HELICASE_CTER"/>
    <property type="match status" value="1"/>
</dbReference>
<evidence type="ECO:0000256" key="7">
    <source>
        <dbReference type="RuleBase" id="RU000492"/>
    </source>
</evidence>
<evidence type="ECO:0000256" key="4">
    <source>
        <dbReference type="ARBA" id="ARBA00022840"/>
    </source>
</evidence>
<dbReference type="Gene3D" id="3.40.50.300">
    <property type="entry name" value="P-loop containing nucleotide triphosphate hydrolases"/>
    <property type="match status" value="2"/>
</dbReference>
<dbReference type="PROSITE" id="PS51195">
    <property type="entry name" value="Q_MOTIF"/>
    <property type="match status" value="1"/>
</dbReference>
<dbReference type="SUPFAM" id="SSF52540">
    <property type="entry name" value="P-loop containing nucleoside triphosphate hydrolases"/>
    <property type="match status" value="1"/>
</dbReference>
<dbReference type="Pfam" id="PF03880">
    <property type="entry name" value="DbpA"/>
    <property type="match status" value="1"/>
</dbReference>
<dbReference type="CDD" id="cd00268">
    <property type="entry name" value="DEADc"/>
    <property type="match status" value="1"/>
</dbReference>
<gene>
    <name evidence="11" type="ORF">HYN51_01915</name>
</gene>
<dbReference type="InterPro" id="IPR000629">
    <property type="entry name" value="RNA-helicase_DEAD-box_CS"/>
</dbReference>
<dbReference type="InterPro" id="IPR027417">
    <property type="entry name" value="P-loop_NTPase"/>
</dbReference>
<dbReference type="GO" id="GO:0003724">
    <property type="term" value="F:RNA helicase activity"/>
    <property type="evidence" value="ECO:0007669"/>
    <property type="project" value="InterPro"/>
</dbReference>
<dbReference type="GO" id="GO:0016787">
    <property type="term" value="F:hydrolase activity"/>
    <property type="evidence" value="ECO:0007669"/>
    <property type="project" value="UniProtKB-KW"/>
</dbReference>
<keyword evidence="12" id="KW-1185">Reference proteome</keyword>
<dbReference type="InterPro" id="IPR011545">
    <property type="entry name" value="DEAD/DEAH_box_helicase_dom"/>
</dbReference>
<evidence type="ECO:0000256" key="2">
    <source>
        <dbReference type="ARBA" id="ARBA00022801"/>
    </source>
</evidence>
<evidence type="ECO:0000256" key="1">
    <source>
        <dbReference type="ARBA" id="ARBA00022741"/>
    </source>
</evidence>
<dbReference type="SMART" id="SM00487">
    <property type="entry name" value="DEXDc"/>
    <property type="match status" value="1"/>
</dbReference>
<dbReference type="InterPro" id="IPR014001">
    <property type="entry name" value="Helicase_ATP-bd"/>
</dbReference>
<dbReference type="KEGG" id="lpv:HYN51_01915"/>
<evidence type="ECO:0000256" key="3">
    <source>
        <dbReference type="ARBA" id="ARBA00022806"/>
    </source>
</evidence>
<evidence type="ECO:0000259" key="8">
    <source>
        <dbReference type="PROSITE" id="PS51192"/>
    </source>
</evidence>
<feature type="domain" description="DEAD-box RNA helicase Q" evidence="10">
    <location>
        <begin position="5"/>
        <end position="33"/>
    </location>
</feature>
<dbReference type="GO" id="GO:0003676">
    <property type="term" value="F:nucleic acid binding"/>
    <property type="evidence" value="ECO:0007669"/>
    <property type="project" value="InterPro"/>
</dbReference>
<protein>
    <submittedName>
        <fullName evidence="11">ATP-dependent RNA helicase DbpA</fullName>
    </submittedName>
</protein>
<dbReference type="CDD" id="cd12501">
    <property type="entry name" value="RRM_EcDbpA_like"/>
    <property type="match status" value="1"/>
</dbReference>
<evidence type="ECO:0000256" key="6">
    <source>
        <dbReference type="PROSITE-ProRule" id="PRU00552"/>
    </source>
</evidence>
<sequence length="461" mass="50676">MSTTLSFSELPLDKALIDNLHELGYAQMTPIQAAALPVILQGKDVVAQAKTGSGKTAAFGIGLLSAIQVDAYRTQALILCPTRELADQVSKELRRLARAIANIKVLTLCGGQPMGAQVDSLAHPAHIIVGTPGRIQDHLRKGTLTLNDLNILVLDEADRMLDMGFSDEVNDIISHTPSQRQTLLFSATYPVDIEKMSARVQRSPQRIIIESADDRIHIEQQFIEVPAQQRINLLQSILSSIQPESCVVFTNTKRDCQEIAEILSATGSSVLALHGDLEQRDRERVLVQFSNQSCRVLVATDVAARGLDIKDLPLVVNFELPFDPEVYVHRIGRTGRAGAEGMAISFCTVNELQRAHAIEDYLSERLEWKPSERFNHSDIQPVVSNMLTLSIDGGRKAKVRPGDILGALTGDAGLTAADVGKIAIFDTQAYVAIRRQQARFALEQLRNGKIKGKNCRVWLIK</sequence>
<dbReference type="InterPro" id="IPR050079">
    <property type="entry name" value="DEAD_box_RNA_helicase"/>
</dbReference>
<dbReference type="InterPro" id="IPR014014">
    <property type="entry name" value="RNA_helicase_DEAD_Q_motif"/>
</dbReference>
<dbReference type="Pfam" id="PF00271">
    <property type="entry name" value="Helicase_C"/>
    <property type="match status" value="1"/>
</dbReference>
<keyword evidence="4 7" id="KW-0067">ATP-binding</keyword>
<comment type="similarity">
    <text evidence="5 7">Belongs to the DEAD box helicase family.</text>
</comment>
<dbReference type="Gene3D" id="3.30.70.330">
    <property type="match status" value="1"/>
</dbReference>
<dbReference type="RefSeq" id="WP_108899511.1">
    <property type="nucleotide sequence ID" value="NZ_CP029185.2"/>
</dbReference>
<dbReference type="AlphaFoldDB" id="A0A2Y9TUT0"/>